<proteinExistence type="predicted"/>
<evidence type="ECO:0000313" key="12">
    <source>
        <dbReference type="RefSeq" id="XP_022097317.1"/>
    </source>
</evidence>
<dbReference type="Pfam" id="PF23085">
    <property type="entry name" value="RRM_PARP14_3"/>
    <property type="match status" value="1"/>
</dbReference>
<dbReference type="GO" id="GO:0008270">
    <property type="term" value="F:zinc ion binding"/>
    <property type="evidence" value="ECO:0007669"/>
    <property type="project" value="UniProtKB-KW"/>
</dbReference>
<evidence type="ECO:0000256" key="4">
    <source>
        <dbReference type="PROSITE-ProRule" id="PRU00175"/>
    </source>
</evidence>
<gene>
    <name evidence="11 12" type="primary">LOC110982880</name>
</gene>
<dbReference type="InterPro" id="IPR012677">
    <property type="entry name" value="Nucleotide-bd_a/b_plait_sf"/>
</dbReference>
<evidence type="ECO:0000259" key="8">
    <source>
        <dbReference type="PROSITE" id="PS50102"/>
    </source>
</evidence>
<dbReference type="InterPro" id="IPR043472">
    <property type="entry name" value="Macro_dom-like"/>
</dbReference>
<keyword evidence="3" id="KW-0862">Zinc</keyword>
<dbReference type="Gene3D" id="3.40.220.10">
    <property type="entry name" value="Leucine Aminopeptidase, subunit E, domain 1"/>
    <property type="match status" value="1"/>
</dbReference>
<dbReference type="SMART" id="SM00184">
    <property type="entry name" value="RING"/>
    <property type="match status" value="1"/>
</dbReference>
<feature type="region of interest" description="Disordered" evidence="6">
    <location>
        <begin position="915"/>
        <end position="938"/>
    </location>
</feature>
<dbReference type="OMA" id="HAGECAD"/>
<dbReference type="RefSeq" id="XP_022097316.1">
    <property type="nucleotide sequence ID" value="XM_022241624.1"/>
</dbReference>
<evidence type="ECO:0000313" key="10">
    <source>
        <dbReference type="Proteomes" id="UP000694845"/>
    </source>
</evidence>
<dbReference type="SUPFAM" id="SSF52949">
    <property type="entry name" value="Macro domain-like"/>
    <property type="match status" value="1"/>
</dbReference>
<keyword evidence="2 4" id="KW-0863">Zinc-finger</keyword>
<dbReference type="Gene3D" id="3.30.70.330">
    <property type="match status" value="1"/>
</dbReference>
<dbReference type="GO" id="GO:0016567">
    <property type="term" value="P:protein ubiquitination"/>
    <property type="evidence" value="ECO:0007669"/>
    <property type="project" value="InterPro"/>
</dbReference>
<keyword evidence="1" id="KW-0479">Metal-binding</keyword>
<reference evidence="11 12" key="1">
    <citation type="submission" date="2025-04" db="UniProtKB">
        <authorList>
            <consortium name="RefSeq"/>
        </authorList>
    </citation>
    <scope>IDENTIFICATION</scope>
</reference>
<dbReference type="Pfam" id="PF13639">
    <property type="entry name" value="zf-RING_2"/>
    <property type="match status" value="1"/>
</dbReference>
<feature type="domain" description="Macro" evidence="9">
    <location>
        <begin position="686"/>
        <end position="874"/>
    </location>
</feature>
<evidence type="ECO:0000313" key="11">
    <source>
        <dbReference type="RefSeq" id="XP_022097316.1"/>
    </source>
</evidence>
<feature type="compositionally biased region" description="Basic and acidic residues" evidence="6">
    <location>
        <begin position="562"/>
        <end position="572"/>
    </location>
</feature>
<dbReference type="InterPro" id="IPR002589">
    <property type="entry name" value="Macro_dom"/>
</dbReference>
<keyword evidence="5" id="KW-0694">RNA-binding</keyword>
<dbReference type="InterPro" id="IPR017907">
    <property type="entry name" value="Znf_RING_CS"/>
</dbReference>
<evidence type="ECO:0000256" key="2">
    <source>
        <dbReference type="ARBA" id="ARBA00022771"/>
    </source>
</evidence>
<dbReference type="PROSITE" id="PS50102">
    <property type="entry name" value="RRM"/>
    <property type="match status" value="1"/>
</dbReference>
<dbReference type="InterPro" id="IPR013083">
    <property type="entry name" value="Znf_RING/FYVE/PHD"/>
</dbReference>
<evidence type="ECO:0000256" key="3">
    <source>
        <dbReference type="ARBA" id="ARBA00022833"/>
    </source>
</evidence>
<protein>
    <submittedName>
        <fullName evidence="11 12">Uncharacterized protein LOC110982880</fullName>
    </submittedName>
</protein>
<evidence type="ECO:0000256" key="5">
    <source>
        <dbReference type="PROSITE-ProRule" id="PRU00176"/>
    </source>
</evidence>
<accession>A0A8B7YXA3</accession>
<dbReference type="KEGG" id="aplc:110982880"/>
<dbReference type="PROSITE" id="PS51154">
    <property type="entry name" value="MACRO"/>
    <property type="match status" value="1"/>
</dbReference>
<keyword evidence="10" id="KW-1185">Reference proteome</keyword>
<feature type="domain" description="RING-type" evidence="7">
    <location>
        <begin position="974"/>
        <end position="1012"/>
    </location>
</feature>
<dbReference type="SMART" id="SM00506">
    <property type="entry name" value="A1pp"/>
    <property type="match status" value="1"/>
</dbReference>
<dbReference type="GO" id="GO:0007219">
    <property type="term" value="P:Notch signaling pathway"/>
    <property type="evidence" value="ECO:0007669"/>
    <property type="project" value="InterPro"/>
</dbReference>
<dbReference type="InterPro" id="IPR000504">
    <property type="entry name" value="RRM_dom"/>
</dbReference>
<dbReference type="InterPro" id="IPR001841">
    <property type="entry name" value="Znf_RING"/>
</dbReference>
<feature type="region of interest" description="Disordered" evidence="6">
    <location>
        <begin position="551"/>
        <end position="579"/>
    </location>
</feature>
<dbReference type="RefSeq" id="XP_022097317.1">
    <property type="nucleotide sequence ID" value="XM_022241625.1"/>
</dbReference>
<name>A0A8B7YXA3_ACAPL</name>
<dbReference type="Proteomes" id="UP000694845">
    <property type="component" value="Unplaced"/>
</dbReference>
<dbReference type="PROSITE" id="PS00518">
    <property type="entry name" value="ZF_RING_1"/>
    <property type="match status" value="1"/>
</dbReference>
<dbReference type="OrthoDB" id="8062037at2759"/>
<sequence>MAARKSIFVANLPVLEGMSLSDKLHIYFGKRANGGGDIDSVQLENQNGHPLVSAIITFAEEETVSSVLMTQHVFYGKKLIVDPYHPISEHVQSQDGESNCVHVPENLSMLRGLDPWKKVKLIISAHSWDDCLESIAASTMTKLEMDERTALFTFTGRACDVMRAAAKLARSTKGSRMEAFLSKEEDMSRDDQEPQFKTGNLQLVDQELQKQTGARNQTGSIINEQLTHAKITRVTQTKEKSSIHLPHQRPTNHLLSNKIAKQQRHTIRFEQKVLDYLNLRVANHQKIEEIRKEFKVDFEARPGGTVEVNSKGPETDHQNIEGAIQALEDLVNRTKELDLITEIVDVIRLFPEASAETIDAAVQQTMKSTQVLVTQRMWNRLEFYGTDHEVHQEIAKLRRSVLGEESRDEVDAIHSVDTKTADERNFHGHNPESTSQHVEEIPMETSLIGTDLNGITFPDHAMANLRACANVGAAEEDDDHDSDDDDSDDEEDCDDDDMLNVPLCQALDNAFYEVETNAALCCQKHEGDSSTSTKDDEIDFAQPQYYGKFGDSPMEENALGLNDKDSQEESRVPDAASPMSASQISFVYTPPDTDPFRVKTVVRGGPNSVQRKVQPESVDKLAPSTLFNGAGCAKSLGRPSGQEAVLSRASWADTWEDAKDVAESFSSGAVPFTSRVVGNCGSTLTDGDFTITLKTGMNLIIRRGNLINEFTNVIVVPADPHLRLQHGAGYAVKEAGGPELVTACRRWVQRHGAVKPGKSVWTTGGNLKCSHVLHVVPPQWEPQADSSKLEVLRETILDILKTCTHKLEASMVSMPVLGAGMGASRKVCALAFFDAVLDITKLYQQGWMGLETLVLVDQNWAAIAEHQQVFSDAIISGYMQDFIKWDEDDMGDTRQVSHAGECADNIYNEMTSVEPWKSSPSTGAVPRRQPRGLGGYTRRPPWKRPACGAHLRKKCTDAWVAEADSLPPERDNQCSICLGNIRREKKLHCGHRFCSECVNTWLKDHKSCPYCKQTI</sequence>
<dbReference type="PROSITE" id="PS50089">
    <property type="entry name" value="ZF_RING_2"/>
    <property type="match status" value="1"/>
</dbReference>
<feature type="compositionally biased region" description="Basic and acidic residues" evidence="6">
    <location>
        <begin position="419"/>
        <end position="430"/>
    </location>
</feature>
<dbReference type="Pfam" id="PF01661">
    <property type="entry name" value="Macro"/>
    <property type="match status" value="1"/>
</dbReference>
<evidence type="ECO:0000259" key="7">
    <source>
        <dbReference type="PROSITE" id="PS50089"/>
    </source>
</evidence>
<organism evidence="10 12">
    <name type="scientific">Acanthaster planci</name>
    <name type="common">Crown-of-thorns starfish</name>
    <dbReference type="NCBI Taxonomy" id="133434"/>
    <lineage>
        <taxon>Eukaryota</taxon>
        <taxon>Metazoa</taxon>
        <taxon>Echinodermata</taxon>
        <taxon>Eleutherozoa</taxon>
        <taxon>Asterozoa</taxon>
        <taxon>Asteroidea</taxon>
        <taxon>Valvatacea</taxon>
        <taxon>Valvatida</taxon>
        <taxon>Acanthasteridae</taxon>
        <taxon>Acanthaster</taxon>
    </lineage>
</organism>
<dbReference type="AlphaFoldDB" id="A0A8B7YXA3"/>
<evidence type="ECO:0000259" key="9">
    <source>
        <dbReference type="PROSITE" id="PS51154"/>
    </source>
</evidence>
<evidence type="ECO:0000256" key="1">
    <source>
        <dbReference type="ARBA" id="ARBA00022723"/>
    </source>
</evidence>
<feature type="domain" description="RRM" evidence="8">
    <location>
        <begin position="5"/>
        <end position="86"/>
    </location>
</feature>
<feature type="region of interest" description="Disordered" evidence="6">
    <location>
        <begin position="474"/>
        <end position="498"/>
    </location>
</feature>
<dbReference type="GeneID" id="110982880"/>
<feature type="region of interest" description="Disordered" evidence="6">
    <location>
        <begin position="419"/>
        <end position="438"/>
    </location>
</feature>
<evidence type="ECO:0000256" key="6">
    <source>
        <dbReference type="SAM" id="MobiDB-lite"/>
    </source>
</evidence>
<dbReference type="InterPro" id="IPR039398">
    <property type="entry name" value="Deltex_fam"/>
</dbReference>
<dbReference type="PANTHER" id="PTHR12622">
    <property type="entry name" value="DELTEX-RELATED"/>
    <property type="match status" value="1"/>
</dbReference>
<dbReference type="SUPFAM" id="SSF57850">
    <property type="entry name" value="RING/U-box"/>
    <property type="match status" value="1"/>
</dbReference>
<dbReference type="GO" id="GO:0003723">
    <property type="term" value="F:RNA binding"/>
    <property type="evidence" value="ECO:0007669"/>
    <property type="project" value="UniProtKB-UniRule"/>
</dbReference>
<dbReference type="Gene3D" id="3.30.40.10">
    <property type="entry name" value="Zinc/RING finger domain, C3HC4 (zinc finger)"/>
    <property type="match status" value="1"/>
</dbReference>